<dbReference type="PANTHER" id="PTHR30483:SF6">
    <property type="entry name" value="PERIPLASMIC BINDING PROTEIN OF ABC TRANSPORTER FOR NATURAL AMINO ACIDS"/>
    <property type="match status" value="1"/>
</dbReference>
<accession>A0A0F9WU87</accession>
<reference evidence="3" key="1">
    <citation type="journal article" date="2015" name="Nature">
        <title>Complex archaea that bridge the gap between prokaryotes and eukaryotes.</title>
        <authorList>
            <person name="Spang A."/>
            <person name="Saw J.H."/>
            <person name="Jorgensen S.L."/>
            <person name="Zaremba-Niedzwiedzka K."/>
            <person name="Martijn J."/>
            <person name="Lind A.E."/>
            <person name="van Eijk R."/>
            <person name="Schleper C."/>
            <person name="Guy L."/>
            <person name="Ettema T.J."/>
        </authorList>
    </citation>
    <scope>NUCLEOTIDE SEQUENCE</scope>
</reference>
<dbReference type="NCBIfam" id="TIGR01409">
    <property type="entry name" value="TAT_signal_seq"/>
    <property type="match status" value="1"/>
</dbReference>
<dbReference type="InterPro" id="IPR006311">
    <property type="entry name" value="TAT_signal"/>
</dbReference>
<comment type="caution">
    <text evidence="3">The sequence shown here is derived from an EMBL/GenBank/DDBJ whole genome shotgun (WGS) entry which is preliminary data.</text>
</comment>
<dbReference type="Pfam" id="PF10518">
    <property type="entry name" value="TAT_signal"/>
    <property type="match status" value="1"/>
</dbReference>
<sequence>MFSNILKKDLSRRTFLKSTAATALSAGLPSIALAAGEPIKIGFLAPLTGATAAWGAPGLSGCEIWAEKVNAAGGIKIGDNSHMIEFVSYDNEYDPAKARTGATKLIREDGVKFVMMLGGDTWPGVQPVADRTGMLFSTLLPSDLSPETTTLLAPTEVHPIYLVTGVQWLAENKPELKTAVMCAQDDALGLPSVATYLAAFEAAGIEMQDEPLLFDPATTDFAPIVTRLLSTSPDIVCLDTCYSDYVHPICEQLFQQGYKGQIISATADFYDQLIAKTSKEFMEGFIFQFPDFDDPALNGDNINFDDANGFYEEYNKRFPGQWGAVSWEYAAIMQLWKAGAEKAGSVEPDAVLAAMKDDGKGKHAFGDADWWGTEMFGIDNALVGDWPVVVIENGKAVIKGFKSIPAWYEQHGDLLIKHMSAYDQMWNQRG</sequence>
<keyword evidence="1" id="KW-0732">Signal</keyword>
<proteinExistence type="predicted"/>
<dbReference type="AlphaFoldDB" id="A0A0F9WU87"/>
<evidence type="ECO:0000256" key="1">
    <source>
        <dbReference type="ARBA" id="ARBA00022729"/>
    </source>
</evidence>
<name>A0A0F9WU87_9ZZZZ</name>
<dbReference type="EMBL" id="LAZR01000201">
    <property type="protein sequence ID" value="KKN82428.1"/>
    <property type="molecule type" value="Genomic_DNA"/>
</dbReference>
<dbReference type="InterPro" id="IPR028082">
    <property type="entry name" value="Peripla_BP_I"/>
</dbReference>
<dbReference type="InterPro" id="IPR028081">
    <property type="entry name" value="Leu-bd"/>
</dbReference>
<evidence type="ECO:0000313" key="3">
    <source>
        <dbReference type="EMBL" id="KKN82428.1"/>
    </source>
</evidence>
<organism evidence="3">
    <name type="scientific">marine sediment metagenome</name>
    <dbReference type="NCBI Taxonomy" id="412755"/>
    <lineage>
        <taxon>unclassified sequences</taxon>
        <taxon>metagenomes</taxon>
        <taxon>ecological metagenomes</taxon>
    </lineage>
</organism>
<dbReference type="CDD" id="cd06336">
    <property type="entry name" value="PBP1_ABC_ligand_binding-like"/>
    <property type="match status" value="1"/>
</dbReference>
<dbReference type="InterPro" id="IPR019546">
    <property type="entry name" value="TAT_signal_bac_arc"/>
</dbReference>
<dbReference type="SUPFAM" id="SSF53822">
    <property type="entry name" value="Periplasmic binding protein-like I"/>
    <property type="match status" value="1"/>
</dbReference>
<evidence type="ECO:0000259" key="2">
    <source>
        <dbReference type="Pfam" id="PF13458"/>
    </source>
</evidence>
<protein>
    <recommendedName>
        <fullName evidence="2">Leucine-binding protein domain-containing protein</fullName>
    </recommendedName>
</protein>
<feature type="domain" description="Leucine-binding protein" evidence="2">
    <location>
        <begin position="38"/>
        <end position="392"/>
    </location>
</feature>
<dbReference type="Pfam" id="PF13458">
    <property type="entry name" value="Peripla_BP_6"/>
    <property type="match status" value="1"/>
</dbReference>
<dbReference type="PROSITE" id="PS51318">
    <property type="entry name" value="TAT"/>
    <property type="match status" value="1"/>
</dbReference>
<dbReference type="Gene3D" id="3.40.50.2300">
    <property type="match status" value="2"/>
</dbReference>
<gene>
    <name evidence="3" type="ORF">LCGC14_0309770</name>
</gene>
<dbReference type="InterPro" id="IPR051010">
    <property type="entry name" value="BCAA_transport"/>
</dbReference>
<dbReference type="PANTHER" id="PTHR30483">
    <property type="entry name" value="LEUCINE-SPECIFIC-BINDING PROTEIN"/>
    <property type="match status" value="1"/>
</dbReference>